<evidence type="ECO:0000313" key="2">
    <source>
        <dbReference type="Proteomes" id="UP000054481"/>
    </source>
</evidence>
<reference evidence="1 2" key="1">
    <citation type="journal article" date="2014" name="Genome Biol. Evol.">
        <title>Comparative genomics and transcriptomics analyses reveal divergent lifestyle features of nematode endoparasitic fungus Hirsutella minnesotensis.</title>
        <authorList>
            <person name="Lai Y."/>
            <person name="Liu K."/>
            <person name="Zhang X."/>
            <person name="Zhang X."/>
            <person name="Li K."/>
            <person name="Wang N."/>
            <person name="Shu C."/>
            <person name="Wu Y."/>
            <person name="Wang C."/>
            <person name="Bushley K.E."/>
            <person name="Xiang M."/>
            <person name="Liu X."/>
        </authorList>
    </citation>
    <scope>NUCLEOTIDE SEQUENCE [LARGE SCALE GENOMIC DNA]</scope>
    <source>
        <strain evidence="1 2">3608</strain>
    </source>
</reference>
<evidence type="ECO:0008006" key="3">
    <source>
        <dbReference type="Google" id="ProtNLM"/>
    </source>
</evidence>
<dbReference type="EMBL" id="KQ030518">
    <property type="protein sequence ID" value="KJZ75280.1"/>
    <property type="molecule type" value="Genomic_DNA"/>
</dbReference>
<evidence type="ECO:0000313" key="1">
    <source>
        <dbReference type="EMBL" id="KJZ75280.1"/>
    </source>
</evidence>
<proteinExistence type="predicted"/>
<gene>
    <name evidence="1" type="ORF">HIM_05206</name>
</gene>
<protein>
    <recommendedName>
        <fullName evidence="3">N-acetyltransferase domain-containing protein</fullName>
    </recommendedName>
</protein>
<dbReference type="AlphaFoldDB" id="A0A0F7ZPC9"/>
<dbReference type="Gene3D" id="3.40.630.30">
    <property type="match status" value="1"/>
</dbReference>
<dbReference type="OrthoDB" id="5169850at2759"/>
<sequence length="269" mass="30718">MAIESNLPPRYEIRVLGPEHIEWASAIVIHSNLYHSPIWPAVYPNDRAARVYKAFNSIYYLVRHQVESGYSLGIFDKEYQFRRPESAATGGQLYWDQKDLEASGEKLLEQMDFPLVSVALAYDGINPLDHDKMKGLMESLPMLGTAYALLERLDSREKSSWEAQKPREVLHRNATSTRHEYEGKGLMRKLANYMMRTAAAEGFRGIQIEPLSDAVAHVWANPPAPFTAEVVSTFHMASWEEENEKGEKYNPFYPASQRVSKIYTTLKAT</sequence>
<dbReference type="Proteomes" id="UP000054481">
    <property type="component" value="Unassembled WGS sequence"/>
</dbReference>
<keyword evidence="2" id="KW-1185">Reference proteome</keyword>
<organism evidence="1 2">
    <name type="scientific">Hirsutella minnesotensis 3608</name>
    <dbReference type="NCBI Taxonomy" id="1043627"/>
    <lineage>
        <taxon>Eukaryota</taxon>
        <taxon>Fungi</taxon>
        <taxon>Dikarya</taxon>
        <taxon>Ascomycota</taxon>
        <taxon>Pezizomycotina</taxon>
        <taxon>Sordariomycetes</taxon>
        <taxon>Hypocreomycetidae</taxon>
        <taxon>Hypocreales</taxon>
        <taxon>Ophiocordycipitaceae</taxon>
        <taxon>Hirsutella</taxon>
    </lineage>
</organism>
<name>A0A0F7ZPC9_9HYPO</name>
<accession>A0A0F7ZPC9</accession>